<keyword evidence="3" id="KW-1185">Reference proteome</keyword>
<accession>A0ABV4FLF6</accession>
<proteinExistence type="predicted"/>
<organism evidence="2 3">
    <name type="scientific">Bradyrhizobium ottawaense</name>
    <dbReference type="NCBI Taxonomy" id="931866"/>
    <lineage>
        <taxon>Bacteria</taxon>
        <taxon>Pseudomonadati</taxon>
        <taxon>Pseudomonadota</taxon>
        <taxon>Alphaproteobacteria</taxon>
        <taxon>Hyphomicrobiales</taxon>
        <taxon>Nitrobacteraceae</taxon>
        <taxon>Bradyrhizobium</taxon>
    </lineage>
</organism>
<dbReference type="Proteomes" id="UP001565369">
    <property type="component" value="Unassembled WGS sequence"/>
</dbReference>
<feature type="compositionally biased region" description="Basic and acidic residues" evidence="1">
    <location>
        <begin position="81"/>
        <end position="90"/>
    </location>
</feature>
<evidence type="ECO:0000256" key="1">
    <source>
        <dbReference type="SAM" id="MobiDB-lite"/>
    </source>
</evidence>
<reference evidence="2 3" key="1">
    <citation type="submission" date="2024-07" db="EMBL/GenBank/DDBJ databases">
        <title>Genomic Encyclopedia of Type Strains, Phase V (KMG-V): Genome sequencing to study the core and pangenomes of soil and plant-associated prokaryotes.</title>
        <authorList>
            <person name="Whitman W."/>
        </authorList>
    </citation>
    <scope>NUCLEOTIDE SEQUENCE [LARGE SCALE GENOMIC DNA]</scope>
    <source>
        <strain evidence="2 3">USDA 152</strain>
    </source>
</reference>
<gene>
    <name evidence="2" type="ORF">ABIG07_000692</name>
</gene>
<comment type="caution">
    <text evidence="2">The sequence shown here is derived from an EMBL/GenBank/DDBJ whole genome shotgun (WGS) entry which is preliminary data.</text>
</comment>
<evidence type="ECO:0000313" key="2">
    <source>
        <dbReference type="EMBL" id="MEY9451744.1"/>
    </source>
</evidence>
<protein>
    <recommendedName>
        <fullName evidence="4">Propionyl-coenzyme A carboxylase alpha polypeptide</fullName>
    </recommendedName>
</protein>
<sequence>MAEMGDAEGCCPAIFGGSLNNPSFVSRRAKHPQPVNPFSQKYSTLPKFGIAAYIEAARPDEEGRFASRSKRGPGCGGRGSVVRERRGQGG</sequence>
<feature type="region of interest" description="Disordered" evidence="1">
    <location>
        <begin position="61"/>
        <end position="90"/>
    </location>
</feature>
<dbReference type="EMBL" id="JBGBZJ010000003">
    <property type="protein sequence ID" value="MEY9451744.1"/>
    <property type="molecule type" value="Genomic_DNA"/>
</dbReference>
<evidence type="ECO:0000313" key="3">
    <source>
        <dbReference type="Proteomes" id="UP001565369"/>
    </source>
</evidence>
<name>A0ABV4FLF6_9BRAD</name>
<evidence type="ECO:0008006" key="4">
    <source>
        <dbReference type="Google" id="ProtNLM"/>
    </source>
</evidence>